<keyword evidence="5 8" id="KW-1133">Transmembrane helix</keyword>
<reference evidence="9 10" key="1">
    <citation type="journal article" date="2015" name="BMC Genomics">
        <title>Genome mining reveals unlocked bioactive potential of marine Gram-negative bacteria.</title>
        <authorList>
            <person name="Machado H."/>
            <person name="Sonnenschein E.C."/>
            <person name="Melchiorsen J."/>
            <person name="Gram L."/>
        </authorList>
    </citation>
    <scope>NUCLEOTIDE SEQUENCE [LARGE SCALE GENOMIC DNA]</scope>
    <source>
        <strain evidence="9 10">S3137</strain>
    </source>
</reference>
<evidence type="ECO:0000256" key="7">
    <source>
        <dbReference type="PIRSR" id="PIRSR604254-1"/>
    </source>
</evidence>
<feature type="transmembrane region" description="Helical" evidence="8">
    <location>
        <begin position="188"/>
        <end position="207"/>
    </location>
</feature>
<evidence type="ECO:0000256" key="2">
    <source>
        <dbReference type="ARBA" id="ARBA00008488"/>
    </source>
</evidence>
<dbReference type="GO" id="GO:0046872">
    <property type="term" value="F:metal ion binding"/>
    <property type="evidence" value="ECO:0007669"/>
    <property type="project" value="UniProtKB-KW"/>
</dbReference>
<accession>A0A0F4PYT3</accession>
<feature type="transmembrane region" description="Helical" evidence="8">
    <location>
        <begin position="41"/>
        <end position="62"/>
    </location>
</feature>
<comment type="similarity">
    <text evidence="2">Belongs to the UPF0073 (Hly-III) family.</text>
</comment>
<proteinExistence type="inferred from homology"/>
<dbReference type="GO" id="GO:0140911">
    <property type="term" value="F:pore-forming activity"/>
    <property type="evidence" value="ECO:0007669"/>
    <property type="project" value="InterPro"/>
</dbReference>
<feature type="transmembrane region" description="Helical" evidence="8">
    <location>
        <begin position="131"/>
        <end position="151"/>
    </location>
</feature>
<feature type="transmembrane region" description="Helical" evidence="8">
    <location>
        <begin position="82"/>
        <end position="102"/>
    </location>
</feature>
<keyword evidence="7" id="KW-0479">Metal-binding</keyword>
<dbReference type="PANTHER" id="PTHR20855">
    <property type="entry name" value="ADIPOR/PROGESTIN RECEPTOR-RELATED"/>
    <property type="match status" value="1"/>
</dbReference>
<dbReference type="RefSeq" id="WP_026111382.1">
    <property type="nucleotide sequence ID" value="NZ_DJHQ01000002.1"/>
</dbReference>
<keyword evidence="4 8" id="KW-0812">Transmembrane</keyword>
<keyword evidence="6 8" id="KW-0472">Membrane</keyword>
<gene>
    <name evidence="9" type="ORF">TW72_07385</name>
</gene>
<feature type="transmembrane region" description="Helical" evidence="8">
    <location>
        <begin position="15"/>
        <end position="35"/>
    </location>
</feature>
<evidence type="ECO:0000313" key="10">
    <source>
        <dbReference type="Proteomes" id="UP000033664"/>
    </source>
</evidence>
<evidence type="ECO:0000256" key="1">
    <source>
        <dbReference type="ARBA" id="ARBA00004651"/>
    </source>
</evidence>
<dbReference type="EMBL" id="JXXZ01000006">
    <property type="protein sequence ID" value="KJZ00641.1"/>
    <property type="molecule type" value="Genomic_DNA"/>
</dbReference>
<feature type="binding site" evidence="7">
    <location>
        <position position="185"/>
    </location>
    <ligand>
        <name>Zn(2+)</name>
        <dbReference type="ChEBI" id="CHEBI:29105"/>
    </ligand>
</feature>
<dbReference type="PATRIC" id="fig|151081.8.peg.2764"/>
<evidence type="ECO:0000256" key="6">
    <source>
        <dbReference type="ARBA" id="ARBA00023136"/>
    </source>
</evidence>
<feature type="binding site" evidence="7">
    <location>
        <position position="63"/>
    </location>
    <ligand>
        <name>Zn(2+)</name>
        <dbReference type="ChEBI" id="CHEBI:29105"/>
    </ligand>
</feature>
<dbReference type="OrthoDB" id="9813689at2"/>
<keyword evidence="7" id="KW-0862">Zinc</keyword>
<sequence>MQVSGYSPFEEKLNWLSHGLGALLAIVALVAMVLVSESITAVVATSVYGASLILMFVSSTLYHASVSDKAKRVLKKLDHSAIYLLIAGTYTPFLLLALGGYWAWIGMFAIWGLALFGVIFKLTAKIPRPRISLATYLVMGWIALAFIYPLYLALPGGAMWLLVLGGVLFSVGTLFYSAKHRHLSHAIWHLFVLVACTCHFLAIYLYII</sequence>
<comment type="subcellular location">
    <subcellularLocation>
        <location evidence="1">Cell membrane</location>
        <topology evidence="1">Multi-pass membrane protein</topology>
    </subcellularLocation>
</comment>
<dbReference type="Proteomes" id="UP000033664">
    <property type="component" value="Unassembled WGS sequence"/>
</dbReference>
<evidence type="ECO:0000256" key="3">
    <source>
        <dbReference type="ARBA" id="ARBA00022475"/>
    </source>
</evidence>
<dbReference type="AlphaFoldDB" id="A0A0F4PYT3"/>
<dbReference type="InterPro" id="IPR004254">
    <property type="entry name" value="AdipoR/HlyIII-related"/>
</dbReference>
<evidence type="ECO:0000256" key="8">
    <source>
        <dbReference type="SAM" id="Phobius"/>
    </source>
</evidence>
<dbReference type="GeneID" id="58228307"/>
<organism evidence="9 10">
    <name type="scientific">Pseudoalteromonas ruthenica</name>
    <dbReference type="NCBI Taxonomy" id="151081"/>
    <lineage>
        <taxon>Bacteria</taxon>
        <taxon>Pseudomonadati</taxon>
        <taxon>Pseudomonadota</taxon>
        <taxon>Gammaproteobacteria</taxon>
        <taxon>Alteromonadales</taxon>
        <taxon>Pseudoalteromonadaceae</taxon>
        <taxon>Pseudoalteromonas</taxon>
    </lineage>
</organism>
<evidence type="ECO:0000256" key="4">
    <source>
        <dbReference type="ARBA" id="ARBA00022692"/>
    </source>
</evidence>
<dbReference type="NCBIfam" id="TIGR01065">
    <property type="entry name" value="hlyIII"/>
    <property type="match status" value="1"/>
</dbReference>
<feature type="transmembrane region" description="Helical" evidence="8">
    <location>
        <begin position="108"/>
        <end position="124"/>
    </location>
</feature>
<evidence type="ECO:0000256" key="5">
    <source>
        <dbReference type="ARBA" id="ARBA00022989"/>
    </source>
</evidence>
<dbReference type="InterPro" id="IPR005744">
    <property type="entry name" value="Hy-lIII"/>
</dbReference>
<dbReference type="Pfam" id="PF03006">
    <property type="entry name" value="HlyIII"/>
    <property type="match status" value="1"/>
</dbReference>
<keyword evidence="3" id="KW-1003">Cell membrane</keyword>
<comment type="caution">
    <text evidence="9">The sequence shown here is derived from an EMBL/GenBank/DDBJ whole genome shotgun (WGS) entry which is preliminary data.</text>
</comment>
<protein>
    <recommendedName>
        <fullName evidence="11">Hemolysin III</fullName>
    </recommendedName>
</protein>
<dbReference type="eggNOG" id="COG1272">
    <property type="taxonomic scope" value="Bacteria"/>
</dbReference>
<keyword evidence="10" id="KW-1185">Reference proteome</keyword>
<dbReference type="PANTHER" id="PTHR20855:SF3">
    <property type="entry name" value="LD03007P"/>
    <property type="match status" value="1"/>
</dbReference>
<evidence type="ECO:0008006" key="11">
    <source>
        <dbReference type="Google" id="ProtNLM"/>
    </source>
</evidence>
<feature type="binding site" evidence="7">
    <location>
        <position position="189"/>
    </location>
    <ligand>
        <name>Zn(2+)</name>
        <dbReference type="ChEBI" id="CHEBI:29105"/>
    </ligand>
</feature>
<dbReference type="GO" id="GO:0005886">
    <property type="term" value="C:plasma membrane"/>
    <property type="evidence" value="ECO:0007669"/>
    <property type="project" value="UniProtKB-SubCell"/>
</dbReference>
<evidence type="ECO:0000313" key="9">
    <source>
        <dbReference type="EMBL" id="KJZ00641.1"/>
    </source>
</evidence>
<feature type="transmembrane region" description="Helical" evidence="8">
    <location>
        <begin position="157"/>
        <end position="176"/>
    </location>
</feature>
<name>A0A0F4PYT3_9GAMM</name>